<name>A0ABX1V8Z4_9PLAN</name>
<evidence type="ECO:0008006" key="4">
    <source>
        <dbReference type="Google" id="ProtNLM"/>
    </source>
</evidence>
<evidence type="ECO:0000313" key="2">
    <source>
        <dbReference type="EMBL" id="NNJ24259.1"/>
    </source>
</evidence>
<protein>
    <recommendedName>
        <fullName evidence="4">Ribosome-associated translation inhibitor RaiA</fullName>
    </recommendedName>
</protein>
<comment type="caution">
    <text evidence="2">The sequence shown here is derived from an EMBL/GenBank/DDBJ whole genome shotgun (WGS) entry which is preliminary data.</text>
</comment>
<dbReference type="SUPFAM" id="SSF69754">
    <property type="entry name" value="Ribosome binding protein Y (YfiA homologue)"/>
    <property type="match status" value="1"/>
</dbReference>
<reference evidence="2 3" key="1">
    <citation type="journal article" date="2020" name="Syst. Appl. Microbiol.">
        <title>Alienimonas chondri sp. nov., a novel planctomycete isolated from the biofilm of the red alga Chondrus crispus.</title>
        <authorList>
            <person name="Vitorino I."/>
            <person name="Albuquerque L."/>
            <person name="Wiegand S."/>
            <person name="Kallscheuer N."/>
            <person name="da Costa M.S."/>
            <person name="Lobo-da-Cunha A."/>
            <person name="Jogler C."/>
            <person name="Lage O.M."/>
        </authorList>
    </citation>
    <scope>NUCLEOTIDE SEQUENCE [LARGE SCALE GENOMIC DNA]</scope>
    <source>
        <strain evidence="2 3">LzC2</strain>
    </source>
</reference>
<gene>
    <name evidence="2" type="ORF">LzC2_03110</name>
</gene>
<accession>A0ABX1V8Z4</accession>
<feature type="compositionally biased region" description="Low complexity" evidence="1">
    <location>
        <begin position="127"/>
        <end position="136"/>
    </location>
</feature>
<dbReference type="Gene3D" id="3.30.160.100">
    <property type="entry name" value="Ribosome hibernation promotion factor-like"/>
    <property type="match status" value="1"/>
</dbReference>
<sequence length="150" mass="16605">MQTKIAVRHGQLNDDTRAFISGKCDKLVHLFERVTEIVTTVEFEHAGDRVRVELLVDAEHKHDFTSHDEGAEVIPTFESCLHKMERQIRRYKKRIQEHHGDPSARDVAGDPFADDPALDDDDDDDGLPPAAAEADLSVTPGGVAKPPSAT</sequence>
<proteinExistence type="predicted"/>
<dbReference type="EMBL" id="WTPX01000005">
    <property type="protein sequence ID" value="NNJ24259.1"/>
    <property type="molecule type" value="Genomic_DNA"/>
</dbReference>
<dbReference type="InterPro" id="IPR003489">
    <property type="entry name" value="RHF/RaiA"/>
</dbReference>
<feature type="region of interest" description="Disordered" evidence="1">
    <location>
        <begin position="92"/>
        <end position="150"/>
    </location>
</feature>
<feature type="compositionally biased region" description="Basic and acidic residues" evidence="1">
    <location>
        <begin position="97"/>
        <end position="108"/>
    </location>
</feature>
<dbReference type="RefSeq" id="WP_315854488.1">
    <property type="nucleotide sequence ID" value="NZ_WTPX01000005.1"/>
</dbReference>
<dbReference type="InterPro" id="IPR036567">
    <property type="entry name" value="RHF-like"/>
</dbReference>
<dbReference type="Pfam" id="PF02482">
    <property type="entry name" value="Ribosomal_S30AE"/>
    <property type="match status" value="1"/>
</dbReference>
<keyword evidence="3" id="KW-1185">Reference proteome</keyword>
<organism evidence="2 3">
    <name type="scientific">Alienimonas chondri</name>
    <dbReference type="NCBI Taxonomy" id="2681879"/>
    <lineage>
        <taxon>Bacteria</taxon>
        <taxon>Pseudomonadati</taxon>
        <taxon>Planctomycetota</taxon>
        <taxon>Planctomycetia</taxon>
        <taxon>Planctomycetales</taxon>
        <taxon>Planctomycetaceae</taxon>
        <taxon>Alienimonas</taxon>
    </lineage>
</organism>
<evidence type="ECO:0000256" key="1">
    <source>
        <dbReference type="SAM" id="MobiDB-lite"/>
    </source>
</evidence>
<feature type="compositionally biased region" description="Acidic residues" evidence="1">
    <location>
        <begin position="112"/>
        <end position="126"/>
    </location>
</feature>
<dbReference type="Proteomes" id="UP000609651">
    <property type="component" value="Unassembled WGS sequence"/>
</dbReference>
<evidence type="ECO:0000313" key="3">
    <source>
        <dbReference type="Proteomes" id="UP000609651"/>
    </source>
</evidence>